<dbReference type="NCBIfam" id="TIGR00197">
    <property type="entry name" value="yjeF_nterm"/>
    <property type="match status" value="1"/>
</dbReference>
<evidence type="ECO:0000313" key="8">
    <source>
        <dbReference type="Proteomes" id="UP000051992"/>
    </source>
</evidence>
<comment type="catalytic activity">
    <reaction evidence="5">
        <text>(6R)-NADPHX = (6S)-NADPHX</text>
        <dbReference type="Rhea" id="RHEA:32227"/>
        <dbReference type="ChEBI" id="CHEBI:64076"/>
        <dbReference type="ChEBI" id="CHEBI:64077"/>
        <dbReference type="EC" id="5.1.99.6"/>
    </reaction>
</comment>
<dbReference type="PATRIC" id="fig|1629.5.peg.588"/>
<feature type="binding site" evidence="5">
    <location>
        <begin position="125"/>
        <end position="131"/>
    </location>
    <ligand>
        <name>(6S)-NADPHX</name>
        <dbReference type="ChEBI" id="CHEBI:64076"/>
    </ligand>
</feature>
<evidence type="ECO:0000256" key="1">
    <source>
        <dbReference type="ARBA" id="ARBA00022857"/>
    </source>
</evidence>
<dbReference type="Gene3D" id="3.40.50.10260">
    <property type="entry name" value="YjeF N-terminal domain"/>
    <property type="match status" value="1"/>
</dbReference>
<dbReference type="GO" id="GO:0046872">
    <property type="term" value="F:metal ion binding"/>
    <property type="evidence" value="ECO:0007669"/>
    <property type="project" value="UniProtKB-KW"/>
</dbReference>
<dbReference type="SUPFAM" id="SSF64153">
    <property type="entry name" value="YjeF N-terminal domain-like"/>
    <property type="match status" value="1"/>
</dbReference>
<reference evidence="7 8" key="1">
    <citation type="journal article" date="2015" name="Genome Announc.">
        <title>Expanding the biotechnology potential of lactobacilli through comparative genomics of 213 strains and associated genera.</title>
        <authorList>
            <person name="Sun Z."/>
            <person name="Harris H.M."/>
            <person name="McCann A."/>
            <person name="Guo C."/>
            <person name="Argimon S."/>
            <person name="Zhang W."/>
            <person name="Yang X."/>
            <person name="Jeffery I.B."/>
            <person name="Cooney J.C."/>
            <person name="Kagawa T.F."/>
            <person name="Liu W."/>
            <person name="Song Y."/>
            <person name="Salvetti E."/>
            <person name="Wrobel A."/>
            <person name="Rasinkangas P."/>
            <person name="Parkhill J."/>
            <person name="Rea M.C."/>
            <person name="O'Sullivan O."/>
            <person name="Ritari J."/>
            <person name="Douillard F.P."/>
            <person name="Paul Ross R."/>
            <person name="Yang R."/>
            <person name="Briner A.E."/>
            <person name="Felis G.E."/>
            <person name="de Vos W.M."/>
            <person name="Barrangou R."/>
            <person name="Klaenhammer T.R."/>
            <person name="Caufield P.W."/>
            <person name="Cui Y."/>
            <person name="Zhang H."/>
            <person name="O'Toole P.W."/>
        </authorList>
    </citation>
    <scope>NUCLEOTIDE SEQUENCE [LARGE SCALE GENOMIC DNA]</scope>
    <source>
        <strain evidence="7 8">DSM 20410</strain>
    </source>
</reference>
<evidence type="ECO:0000313" key="7">
    <source>
        <dbReference type="EMBL" id="KRN46315.1"/>
    </source>
</evidence>
<feature type="binding site" evidence="5">
    <location>
        <position position="157"/>
    </location>
    <ligand>
        <name>K(+)</name>
        <dbReference type="ChEBI" id="CHEBI:29103"/>
    </ligand>
</feature>
<sequence length="222" mass="24163">MVEAVTAQEMQLLDRYTVDQIGMPSLVLMERTAQSVIEVLASGKYDLSKVLIIAGLSNNGGDGIVIARLLRQKGVNVDLLILGDEKRATPNTATQLKIARNYGIEPLHRIHDFKHYSVIVDALFGIGLSKPVPVKLGDIIKRVNAANIPVVSVDVPSGLNATTGEILGSAIRANSTVTFAYPKTGLLKNEEIKRAGDIYVKDIGIFRPENLEEFLASQQEEE</sequence>
<evidence type="ECO:0000259" key="6">
    <source>
        <dbReference type="PROSITE" id="PS51385"/>
    </source>
</evidence>
<organism evidence="7 8">
    <name type="scientific">Weissella viridescens</name>
    <name type="common">Lactobacillus viridescens</name>
    <dbReference type="NCBI Taxonomy" id="1629"/>
    <lineage>
        <taxon>Bacteria</taxon>
        <taxon>Bacillati</taxon>
        <taxon>Bacillota</taxon>
        <taxon>Bacilli</taxon>
        <taxon>Lactobacillales</taxon>
        <taxon>Lactobacillaceae</taxon>
        <taxon>Weissella</taxon>
    </lineage>
</organism>
<gene>
    <name evidence="5" type="primary">nnrE</name>
    <name evidence="7" type="ORF">IV50_GL000583</name>
</gene>
<feature type="binding site" evidence="5">
    <location>
        <begin position="58"/>
        <end position="62"/>
    </location>
    <ligand>
        <name>(6S)-NADPHX</name>
        <dbReference type="ChEBI" id="CHEBI:64076"/>
    </ligand>
</feature>
<feature type="binding site" evidence="5">
    <location>
        <position position="59"/>
    </location>
    <ligand>
        <name>K(+)</name>
        <dbReference type="ChEBI" id="CHEBI:29103"/>
    </ligand>
</feature>
<dbReference type="GO" id="GO:0000932">
    <property type="term" value="C:P-body"/>
    <property type="evidence" value="ECO:0007669"/>
    <property type="project" value="TreeGrafter"/>
</dbReference>
<dbReference type="GO" id="GO:0031087">
    <property type="term" value="P:deadenylation-independent decapping of nuclear-transcribed mRNA"/>
    <property type="evidence" value="ECO:0007669"/>
    <property type="project" value="TreeGrafter"/>
</dbReference>
<feature type="domain" description="YjeF N-terminal" evidence="6">
    <location>
        <begin position="10"/>
        <end position="211"/>
    </location>
</feature>
<keyword evidence="5" id="KW-0479">Metal-binding</keyword>
<proteinExistence type="inferred from homology"/>
<comment type="similarity">
    <text evidence="5">Belongs to the NnrE/AIBP family.</text>
</comment>
<comment type="cofactor">
    <cofactor evidence="5">
        <name>K(+)</name>
        <dbReference type="ChEBI" id="CHEBI:29103"/>
    </cofactor>
    <text evidence="5">Binds 1 potassium ion per subunit.</text>
</comment>
<keyword evidence="8" id="KW-1185">Reference proteome</keyword>
<dbReference type="AlphaFoldDB" id="A0A0R2H1T5"/>
<comment type="catalytic activity">
    <reaction evidence="5">
        <text>(6R)-NADHX = (6S)-NADHX</text>
        <dbReference type="Rhea" id="RHEA:32215"/>
        <dbReference type="ChEBI" id="CHEBI:64074"/>
        <dbReference type="ChEBI" id="CHEBI:64075"/>
        <dbReference type="EC" id="5.1.99.6"/>
    </reaction>
</comment>
<dbReference type="RefSeq" id="WP_057744813.1">
    <property type="nucleotide sequence ID" value="NZ_JQBM01000002.1"/>
</dbReference>
<evidence type="ECO:0000256" key="4">
    <source>
        <dbReference type="ARBA" id="ARBA00023235"/>
    </source>
</evidence>
<dbReference type="GO" id="GO:0033962">
    <property type="term" value="P:P-body assembly"/>
    <property type="evidence" value="ECO:0007669"/>
    <property type="project" value="TreeGrafter"/>
</dbReference>
<feature type="binding site" evidence="5">
    <location>
        <position position="121"/>
    </location>
    <ligand>
        <name>K(+)</name>
        <dbReference type="ChEBI" id="CHEBI:29103"/>
    </ligand>
</feature>
<comment type="caution">
    <text evidence="7">The sequence shown here is derived from an EMBL/GenBank/DDBJ whole genome shotgun (WGS) entry which is preliminary data.</text>
</comment>
<comment type="caution">
    <text evidence="5">Lacks conserved residue(s) required for the propagation of feature annotation.</text>
</comment>
<keyword evidence="5" id="KW-0547">Nucleotide-binding</keyword>
<dbReference type="OrthoDB" id="9806925at2"/>
<name>A0A0R2H1T5_WEIVI</name>
<dbReference type="GO" id="GO:0052856">
    <property type="term" value="F:NAD(P)HX epimerase activity"/>
    <property type="evidence" value="ECO:0007669"/>
    <property type="project" value="UniProtKB-UniRule"/>
</dbReference>
<evidence type="ECO:0000256" key="5">
    <source>
        <dbReference type="HAMAP-Rule" id="MF_01966"/>
    </source>
</evidence>
<dbReference type="GO" id="GO:0000166">
    <property type="term" value="F:nucleotide binding"/>
    <property type="evidence" value="ECO:0007669"/>
    <property type="project" value="UniProtKB-KW"/>
</dbReference>
<dbReference type="PROSITE" id="PS51385">
    <property type="entry name" value="YJEF_N"/>
    <property type="match status" value="1"/>
</dbReference>
<keyword evidence="1 5" id="KW-0521">NADP</keyword>
<dbReference type="Proteomes" id="UP000051992">
    <property type="component" value="Unassembled WGS sequence"/>
</dbReference>
<feature type="binding site" evidence="5">
    <location>
        <position position="154"/>
    </location>
    <ligand>
        <name>(6S)-NADPHX</name>
        <dbReference type="ChEBI" id="CHEBI:64076"/>
    </ligand>
</feature>
<keyword evidence="2 5" id="KW-0630">Potassium</keyword>
<dbReference type="PANTHER" id="PTHR13612">
    <property type="entry name" value="ENHANCER OF MRNA-DECAPPING PROTEIN 3"/>
    <property type="match status" value="1"/>
</dbReference>
<keyword evidence="3 5" id="KW-0520">NAD</keyword>
<dbReference type="EC" id="5.1.99.6" evidence="5"/>
<dbReference type="Pfam" id="PF03853">
    <property type="entry name" value="YjeF_N"/>
    <property type="match status" value="1"/>
</dbReference>
<accession>A0A0R2H1T5</accession>
<keyword evidence="4 5" id="KW-0413">Isomerase</keyword>
<dbReference type="HAMAP" id="MF_01966">
    <property type="entry name" value="NADHX_epimerase"/>
    <property type="match status" value="1"/>
</dbReference>
<evidence type="ECO:0000256" key="3">
    <source>
        <dbReference type="ARBA" id="ARBA00023027"/>
    </source>
</evidence>
<evidence type="ECO:0000256" key="2">
    <source>
        <dbReference type="ARBA" id="ARBA00022958"/>
    </source>
</evidence>
<protein>
    <recommendedName>
        <fullName evidence="5">NAD(P)H-hydrate epimerase</fullName>
        <ecNumber evidence="5">5.1.99.6</ecNumber>
    </recommendedName>
    <alternativeName>
        <fullName evidence="5">NAD(P)HX epimerase</fullName>
    </alternativeName>
</protein>
<dbReference type="GO" id="GO:0003729">
    <property type="term" value="F:mRNA binding"/>
    <property type="evidence" value="ECO:0007669"/>
    <property type="project" value="TreeGrafter"/>
</dbReference>
<dbReference type="InterPro" id="IPR004443">
    <property type="entry name" value="YjeF_N_dom"/>
</dbReference>
<comment type="function">
    <text evidence="5">Catalyzes the epimerization of the S- and R-forms of NAD(P)HX, a damaged form of NAD(P)H that is a result of enzymatic or heat-dependent hydration. This is a prerequisite for the S-specific NAD(P)H-hydrate dehydratase to allow the repair of both epimers of NAD(P)HX.</text>
</comment>
<dbReference type="InterPro" id="IPR036652">
    <property type="entry name" value="YjeF_N_dom_sf"/>
</dbReference>
<dbReference type="EMBL" id="JQBM01000002">
    <property type="protein sequence ID" value="KRN46315.1"/>
    <property type="molecule type" value="Genomic_DNA"/>
</dbReference>
<dbReference type="PANTHER" id="PTHR13612:SF0">
    <property type="entry name" value="ENHANCER OF MRNA-DECAPPING PROTEIN 3"/>
    <property type="match status" value="1"/>
</dbReference>